<feature type="non-terminal residue" evidence="2">
    <location>
        <position position="1"/>
    </location>
</feature>
<protein>
    <submittedName>
        <fullName evidence="2">Uncharacterized protein</fullName>
    </submittedName>
</protein>
<feature type="transmembrane region" description="Helical" evidence="1">
    <location>
        <begin position="12"/>
        <end position="36"/>
    </location>
</feature>
<dbReference type="Proteomes" id="UP000676336">
    <property type="component" value="Unassembled WGS sequence"/>
</dbReference>
<evidence type="ECO:0000313" key="2">
    <source>
        <dbReference type="EMBL" id="CAF5176811.1"/>
    </source>
</evidence>
<dbReference type="EMBL" id="CAJOBI010315882">
    <property type="protein sequence ID" value="CAF5176811.1"/>
    <property type="molecule type" value="Genomic_DNA"/>
</dbReference>
<dbReference type="AlphaFoldDB" id="A0A8S3H627"/>
<keyword evidence="1" id="KW-1133">Transmembrane helix</keyword>
<sequence length="93" mass="11090">TPPSSLITQMKFLYLVNFLFLLFIIYAILGFLCAFYSYPLIMGRYDVYNDYSDEKLHQMLMNMTTDDIYCFHCVQYHIGIEELKSFIENKSIE</sequence>
<evidence type="ECO:0000313" key="3">
    <source>
        <dbReference type="Proteomes" id="UP000676336"/>
    </source>
</evidence>
<name>A0A8S3H627_9BILA</name>
<gene>
    <name evidence="2" type="ORF">SMN809_LOCUS67704</name>
</gene>
<organism evidence="2 3">
    <name type="scientific">Rotaria magnacalcarata</name>
    <dbReference type="NCBI Taxonomy" id="392030"/>
    <lineage>
        <taxon>Eukaryota</taxon>
        <taxon>Metazoa</taxon>
        <taxon>Spiralia</taxon>
        <taxon>Gnathifera</taxon>
        <taxon>Rotifera</taxon>
        <taxon>Eurotatoria</taxon>
        <taxon>Bdelloidea</taxon>
        <taxon>Philodinida</taxon>
        <taxon>Philodinidae</taxon>
        <taxon>Rotaria</taxon>
    </lineage>
</organism>
<keyword evidence="1" id="KW-0472">Membrane</keyword>
<comment type="caution">
    <text evidence="2">The sequence shown here is derived from an EMBL/GenBank/DDBJ whole genome shotgun (WGS) entry which is preliminary data.</text>
</comment>
<reference evidence="2" key="1">
    <citation type="submission" date="2021-02" db="EMBL/GenBank/DDBJ databases">
        <authorList>
            <person name="Nowell W R."/>
        </authorList>
    </citation>
    <scope>NUCLEOTIDE SEQUENCE</scope>
</reference>
<accession>A0A8S3H627</accession>
<proteinExistence type="predicted"/>
<keyword evidence="1" id="KW-0812">Transmembrane</keyword>
<evidence type="ECO:0000256" key="1">
    <source>
        <dbReference type="SAM" id="Phobius"/>
    </source>
</evidence>